<dbReference type="PROSITE" id="PS00198">
    <property type="entry name" value="4FE4S_FER_1"/>
    <property type="match status" value="1"/>
</dbReference>
<keyword evidence="9" id="KW-0411">Iron-sulfur</keyword>
<dbReference type="GO" id="GO:0008863">
    <property type="term" value="F:formate dehydrogenase (NAD+) activity"/>
    <property type="evidence" value="ECO:0007669"/>
    <property type="project" value="InterPro"/>
</dbReference>
<dbReference type="InterPro" id="IPR006478">
    <property type="entry name" value="Formate_DH_asu"/>
</dbReference>
<dbReference type="Gene3D" id="3.10.20.740">
    <property type="match status" value="1"/>
</dbReference>
<dbReference type="GO" id="GO:0046872">
    <property type="term" value="F:metal ion binding"/>
    <property type="evidence" value="ECO:0007669"/>
    <property type="project" value="UniProtKB-KW"/>
</dbReference>
<evidence type="ECO:0000259" key="12">
    <source>
        <dbReference type="PROSITE" id="PS51379"/>
    </source>
</evidence>
<dbReference type="PANTHER" id="PTHR43105:SF14">
    <property type="entry name" value="FORMATE DEHYDROGENASE H"/>
    <property type="match status" value="1"/>
</dbReference>
<dbReference type="GO" id="GO:0042773">
    <property type="term" value="P:ATP synthesis coupled electron transport"/>
    <property type="evidence" value="ECO:0007669"/>
    <property type="project" value="InterPro"/>
</dbReference>
<evidence type="ECO:0000259" key="13">
    <source>
        <dbReference type="PROSITE" id="PS51669"/>
    </source>
</evidence>
<evidence type="ECO:0000256" key="1">
    <source>
        <dbReference type="ARBA" id="ARBA00001966"/>
    </source>
</evidence>
<dbReference type="Gene3D" id="2.40.40.20">
    <property type="match status" value="1"/>
</dbReference>
<accession>A0A1M6ETH7</accession>
<sequence>MKNVNIEIDGIKVTVPEETTILKAAESIGIEIPTLCYLKDLTPDGSCRMCVVEVKGGRKKGLFTACSEHCAEGMQVETRSEAVIDSRRFILDMLMSIHEKRCLTCRQNSHCQLQELCMEYGVEDTTYPGDAPRFDVDTSNPFFDFDPNACIMCRKCERVCTSLQGRKVISINGRGIGTHMSMVYDIKWSESNCESCGNCVANCPTGALLDKKIKGIPRLWDVKKVGTTCPHCGVGCQYNLIVKDDEIIGTEALEGPSNRGMLCVKGRYGSFEFVKHPDRIKYPLIKRNGEFQRASWDEALDLIAAKILQHKKESGPDAIAGFSCSRSTNEDNYVFQKMMRAAIGTNNVDNCARLCHGPSVVGLATTLGSGAMTNSIADIMEAPEVIFLIGSNTTEAHPVIGIQIRQAVLRGAKLIVADPRAIDLMDYTYMHMQIRPGTNVAFANGIMNVIISNGLEDQDYIAGRTEGYEELKDLVKEYTPEKVAQICGIDKEMLIEAALMYAKADRAPIIYCLGVTEHSTGTEGVMSMSNMALLVGKLGKYGCGVNPLRGQNNVQGACDMGCLPGDFPGYQKTSNPDNVSKFEKAWGCTLSTTQGLRSTEVFPAILEDRIKALYIFGEDPAATDPDSNHIRKALEKLDFLVVQELFMTETAKYADVILPGASYAQKEGTFTNTERRVQRVRKAVELEGEMRLDSDVFCDVMTRIGYPAHFDSAADIMREVASVTPSFAGVSHERLDGGESLQWPCTSSTDKGTCILHMDEFTRGRGLFKAIEFKEPDELPDAEYPLTMITGRMLYHYNNASMTGRTEGIVQISNESYVEINAQDAEKMNIRDGEKVKICSRRGEVITSARIGNVVSPNEVFMTFHFADGNVNEITNSVTDELSGIPEYKVCAVKIEKA</sequence>
<evidence type="ECO:0000256" key="5">
    <source>
        <dbReference type="ARBA" id="ARBA00022723"/>
    </source>
</evidence>
<keyword evidence="6" id="KW-0677">Repeat</keyword>
<evidence type="ECO:0000256" key="6">
    <source>
        <dbReference type="ARBA" id="ARBA00022737"/>
    </source>
</evidence>
<dbReference type="Pfam" id="PF01568">
    <property type="entry name" value="Molydop_binding"/>
    <property type="match status" value="1"/>
</dbReference>
<dbReference type="PROSITE" id="PS51085">
    <property type="entry name" value="2FE2S_FER_2"/>
    <property type="match status" value="1"/>
</dbReference>
<dbReference type="InterPro" id="IPR006963">
    <property type="entry name" value="Mopterin_OxRdtase_4Fe-4S_dom"/>
</dbReference>
<dbReference type="GO" id="GO:0015942">
    <property type="term" value="P:formate metabolic process"/>
    <property type="evidence" value="ECO:0007669"/>
    <property type="project" value="InterPro"/>
</dbReference>
<comment type="cofactor">
    <cofactor evidence="1">
        <name>[4Fe-4S] cluster</name>
        <dbReference type="ChEBI" id="CHEBI:49883"/>
    </cofactor>
</comment>
<dbReference type="GO" id="GO:0008137">
    <property type="term" value="F:NADH dehydrogenase (ubiquinone) activity"/>
    <property type="evidence" value="ECO:0007669"/>
    <property type="project" value="InterPro"/>
</dbReference>
<dbReference type="Pfam" id="PF12838">
    <property type="entry name" value="Fer4_7"/>
    <property type="match status" value="1"/>
</dbReference>
<protein>
    <submittedName>
        <fullName evidence="15">NAD-dependent formate dehydrogenase catalytic subunit</fullName>
    </submittedName>
</protein>
<dbReference type="PIRSF" id="PIRSF036643">
    <property type="entry name" value="FDH_alpha"/>
    <property type="match status" value="1"/>
</dbReference>
<dbReference type="PROSITE" id="PS51669">
    <property type="entry name" value="4FE4S_MOW_BIS_MGD"/>
    <property type="match status" value="1"/>
</dbReference>
<dbReference type="CDD" id="cd00207">
    <property type="entry name" value="fer2"/>
    <property type="match status" value="1"/>
</dbReference>
<dbReference type="SUPFAM" id="SSF54862">
    <property type="entry name" value="4Fe-4S ferredoxins"/>
    <property type="match status" value="1"/>
</dbReference>
<dbReference type="PANTHER" id="PTHR43105">
    <property type="entry name" value="RESPIRATORY NITRATE REDUCTASE"/>
    <property type="match status" value="1"/>
</dbReference>
<evidence type="ECO:0000313" key="15">
    <source>
        <dbReference type="EMBL" id="SHI88713.1"/>
    </source>
</evidence>
<evidence type="ECO:0000256" key="8">
    <source>
        <dbReference type="ARBA" id="ARBA00023004"/>
    </source>
</evidence>
<evidence type="ECO:0000256" key="3">
    <source>
        <dbReference type="ARBA" id="ARBA00022485"/>
    </source>
</evidence>
<name>A0A1M6ETH7_9FIRM</name>
<keyword evidence="7" id="KW-0560">Oxidoreductase</keyword>
<evidence type="ECO:0000259" key="11">
    <source>
        <dbReference type="PROSITE" id="PS51085"/>
    </source>
</evidence>
<dbReference type="SUPFAM" id="SSF50692">
    <property type="entry name" value="ADC-like"/>
    <property type="match status" value="1"/>
</dbReference>
<dbReference type="SMART" id="SM00926">
    <property type="entry name" value="Molybdop_Fe4S4"/>
    <property type="match status" value="1"/>
</dbReference>
<comment type="similarity">
    <text evidence="2">In the C-terminal section; belongs to the prokaryotic molybdopterin-containing oxidoreductase family.</text>
</comment>
<dbReference type="InterPro" id="IPR000283">
    <property type="entry name" value="NADH_UbQ_OxRdtase_75kDa_su_CS"/>
</dbReference>
<dbReference type="GO" id="GO:0003954">
    <property type="term" value="F:NADH dehydrogenase activity"/>
    <property type="evidence" value="ECO:0007669"/>
    <property type="project" value="TreeGrafter"/>
</dbReference>
<dbReference type="Pfam" id="PF00384">
    <property type="entry name" value="Molybdopterin"/>
    <property type="match status" value="1"/>
</dbReference>
<keyword evidence="3" id="KW-0004">4Fe-4S</keyword>
<dbReference type="PROSITE" id="PS00641">
    <property type="entry name" value="COMPLEX1_75K_1"/>
    <property type="match status" value="1"/>
</dbReference>
<feature type="domain" description="4Fe-4S His(Cys)3-ligated-type" evidence="14">
    <location>
        <begin position="82"/>
        <end position="121"/>
    </location>
</feature>
<dbReference type="GO" id="GO:0016020">
    <property type="term" value="C:membrane"/>
    <property type="evidence" value="ECO:0007669"/>
    <property type="project" value="InterPro"/>
</dbReference>
<feature type="domain" description="2Fe-2S ferredoxin-type" evidence="11">
    <location>
        <begin position="2"/>
        <end position="82"/>
    </location>
</feature>
<dbReference type="InterPro" id="IPR036010">
    <property type="entry name" value="2Fe-2S_ferredoxin-like_sf"/>
</dbReference>
<dbReference type="GO" id="GO:0051537">
    <property type="term" value="F:2 iron, 2 sulfur cluster binding"/>
    <property type="evidence" value="ECO:0007669"/>
    <property type="project" value="UniProtKB-KW"/>
</dbReference>
<evidence type="ECO:0000256" key="10">
    <source>
        <dbReference type="ARBA" id="ARBA00034078"/>
    </source>
</evidence>
<dbReference type="SUPFAM" id="SSF53706">
    <property type="entry name" value="Formate dehydrogenase/DMSO reductase, domains 1-3"/>
    <property type="match status" value="1"/>
</dbReference>
<keyword evidence="8" id="KW-0408">Iron</keyword>
<dbReference type="CDD" id="cd02753">
    <property type="entry name" value="MopB_Formate-Dh-H"/>
    <property type="match status" value="1"/>
</dbReference>
<dbReference type="InterPro" id="IPR009010">
    <property type="entry name" value="Asp_de-COase-like_dom_sf"/>
</dbReference>
<feature type="domain" description="4Fe-4S ferredoxin-type" evidence="12">
    <location>
        <begin position="184"/>
        <end position="212"/>
    </location>
</feature>
<dbReference type="OrthoDB" id="9803192at2"/>
<dbReference type="Gene3D" id="3.40.50.740">
    <property type="match status" value="1"/>
</dbReference>
<keyword evidence="16" id="KW-1185">Reference proteome</keyword>
<dbReference type="SMART" id="SM00929">
    <property type="entry name" value="NADH-G_4Fe-4S_3"/>
    <property type="match status" value="1"/>
</dbReference>
<dbReference type="Gene3D" id="3.40.228.10">
    <property type="entry name" value="Dimethylsulfoxide Reductase, domain 2"/>
    <property type="match status" value="1"/>
</dbReference>
<dbReference type="CDD" id="cd02790">
    <property type="entry name" value="MopB_CT_Formate-Dh_H"/>
    <property type="match status" value="1"/>
</dbReference>
<dbReference type="InterPro" id="IPR017900">
    <property type="entry name" value="4Fe4S_Fe_S_CS"/>
</dbReference>
<dbReference type="InterPro" id="IPR006657">
    <property type="entry name" value="MoPterin_dinucl-bd_dom"/>
</dbReference>
<dbReference type="Pfam" id="PF10588">
    <property type="entry name" value="NADH-G_4Fe-4S_3"/>
    <property type="match status" value="1"/>
</dbReference>
<dbReference type="InterPro" id="IPR019574">
    <property type="entry name" value="NADH_UbQ_OxRdtase_Gsu_4Fe4S-bd"/>
</dbReference>
<dbReference type="FunFam" id="3.30.70.20:FF:000035">
    <property type="entry name" value="Iron hydrogenase 1"/>
    <property type="match status" value="1"/>
</dbReference>
<evidence type="ECO:0000256" key="7">
    <source>
        <dbReference type="ARBA" id="ARBA00023002"/>
    </source>
</evidence>
<evidence type="ECO:0000259" key="14">
    <source>
        <dbReference type="PROSITE" id="PS51839"/>
    </source>
</evidence>
<keyword evidence="5" id="KW-0479">Metal-binding</keyword>
<dbReference type="Pfam" id="PF13510">
    <property type="entry name" value="Fer2_4"/>
    <property type="match status" value="1"/>
</dbReference>
<feature type="domain" description="4Fe-4S Mo/W bis-MGD-type" evidence="13">
    <location>
        <begin position="222"/>
        <end position="277"/>
    </location>
</feature>
<dbReference type="AlphaFoldDB" id="A0A1M6ETH7"/>
<dbReference type="GO" id="GO:0043546">
    <property type="term" value="F:molybdopterin cofactor binding"/>
    <property type="evidence" value="ECO:0007669"/>
    <property type="project" value="InterPro"/>
</dbReference>
<dbReference type="Proteomes" id="UP000184342">
    <property type="component" value="Unassembled WGS sequence"/>
</dbReference>
<dbReference type="InterPro" id="IPR001041">
    <property type="entry name" value="2Fe-2S_ferredoxin-type"/>
</dbReference>
<dbReference type="PROSITE" id="PS51839">
    <property type="entry name" value="4FE4S_HC3"/>
    <property type="match status" value="1"/>
</dbReference>
<dbReference type="InterPro" id="IPR041924">
    <property type="entry name" value="Formate_Dh-H_N"/>
</dbReference>
<dbReference type="InterPro" id="IPR041925">
    <property type="entry name" value="CT_Formate-Dh_H"/>
</dbReference>
<dbReference type="InterPro" id="IPR027467">
    <property type="entry name" value="MopterinOxRdtase_cofactor_BS"/>
</dbReference>
<dbReference type="PROSITE" id="PS51379">
    <property type="entry name" value="4FE4S_FER_2"/>
    <property type="match status" value="2"/>
</dbReference>
<dbReference type="InterPro" id="IPR006656">
    <property type="entry name" value="Mopterin_OxRdtase"/>
</dbReference>
<dbReference type="NCBIfam" id="TIGR01591">
    <property type="entry name" value="Fdh-alpha"/>
    <property type="match status" value="1"/>
</dbReference>
<dbReference type="SUPFAM" id="SSF54292">
    <property type="entry name" value="2Fe-2S ferredoxin-like"/>
    <property type="match status" value="1"/>
</dbReference>
<dbReference type="Gene3D" id="3.30.70.20">
    <property type="match status" value="1"/>
</dbReference>
<keyword evidence="4" id="KW-0001">2Fe-2S</keyword>
<gene>
    <name evidence="15" type="ORF">SAMN02745691_00997</name>
</gene>
<proteinExistence type="inferred from homology"/>
<organism evidence="15 16">
    <name type="scientific">Parasporobacterium paucivorans DSM 15970</name>
    <dbReference type="NCBI Taxonomy" id="1122934"/>
    <lineage>
        <taxon>Bacteria</taxon>
        <taxon>Bacillati</taxon>
        <taxon>Bacillota</taxon>
        <taxon>Clostridia</taxon>
        <taxon>Lachnospirales</taxon>
        <taxon>Lachnospiraceae</taxon>
        <taxon>Parasporobacterium</taxon>
    </lineage>
</organism>
<dbReference type="InterPro" id="IPR050123">
    <property type="entry name" value="Prok_molybdopt-oxidoreductase"/>
</dbReference>
<evidence type="ECO:0000313" key="16">
    <source>
        <dbReference type="Proteomes" id="UP000184342"/>
    </source>
</evidence>
<dbReference type="PROSITE" id="PS00551">
    <property type="entry name" value="MOLYBDOPTERIN_PROK_1"/>
    <property type="match status" value="1"/>
</dbReference>
<dbReference type="EMBL" id="FQYT01000008">
    <property type="protein sequence ID" value="SHI88713.1"/>
    <property type="molecule type" value="Genomic_DNA"/>
</dbReference>
<feature type="domain" description="4Fe-4S ferredoxin-type" evidence="12">
    <location>
        <begin position="141"/>
        <end position="171"/>
    </location>
</feature>
<dbReference type="GO" id="GO:0051539">
    <property type="term" value="F:4 iron, 4 sulfur cluster binding"/>
    <property type="evidence" value="ECO:0007669"/>
    <property type="project" value="UniProtKB-KW"/>
</dbReference>
<dbReference type="Pfam" id="PF04879">
    <property type="entry name" value="Molybdop_Fe4S4"/>
    <property type="match status" value="1"/>
</dbReference>
<dbReference type="InterPro" id="IPR017896">
    <property type="entry name" value="4Fe4S_Fe-S-bd"/>
</dbReference>
<dbReference type="Gene3D" id="2.20.25.90">
    <property type="entry name" value="ADC-like domains"/>
    <property type="match status" value="1"/>
</dbReference>
<comment type="cofactor">
    <cofactor evidence="10">
        <name>[2Fe-2S] cluster</name>
        <dbReference type="ChEBI" id="CHEBI:190135"/>
    </cofactor>
</comment>
<dbReference type="RefSeq" id="WP_073993259.1">
    <property type="nucleotide sequence ID" value="NZ_FQYT01000008.1"/>
</dbReference>
<reference evidence="15 16" key="1">
    <citation type="submission" date="2016-11" db="EMBL/GenBank/DDBJ databases">
        <authorList>
            <person name="Jaros S."/>
            <person name="Januszkiewicz K."/>
            <person name="Wedrychowicz H."/>
        </authorList>
    </citation>
    <scope>NUCLEOTIDE SEQUENCE [LARGE SCALE GENOMIC DNA]</scope>
    <source>
        <strain evidence="15 16">DSM 15970</strain>
    </source>
</reference>
<evidence type="ECO:0000256" key="2">
    <source>
        <dbReference type="ARBA" id="ARBA00007023"/>
    </source>
</evidence>
<dbReference type="STRING" id="1122934.SAMN02745691_00997"/>
<evidence type="ECO:0000256" key="4">
    <source>
        <dbReference type="ARBA" id="ARBA00022714"/>
    </source>
</evidence>
<evidence type="ECO:0000256" key="9">
    <source>
        <dbReference type="ARBA" id="ARBA00023014"/>
    </source>
</evidence>